<dbReference type="Proteomes" id="UP000254033">
    <property type="component" value="Unassembled WGS sequence"/>
</dbReference>
<organism evidence="2 5">
    <name type="scientific">Legionella feeleii</name>
    <dbReference type="NCBI Taxonomy" id="453"/>
    <lineage>
        <taxon>Bacteria</taxon>
        <taxon>Pseudomonadati</taxon>
        <taxon>Pseudomonadota</taxon>
        <taxon>Gammaproteobacteria</taxon>
        <taxon>Legionellales</taxon>
        <taxon>Legionellaceae</taxon>
        <taxon>Legionella</taxon>
    </lineage>
</organism>
<gene>
    <name evidence="2" type="ORF">Lfee_1857</name>
    <name evidence="4" type="ORF">NCTC11978_02795</name>
    <name evidence="3" type="ORF">NCTC12022_03185</name>
</gene>
<accession>A0A0W0TMY4</accession>
<evidence type="ECO:0000256" key="1">
    <source>
        <dbReference type="SAM" id="SignalP"/>
    </source>
</evidence>
<name>A0A0W0TMY4_9GAMM</name>
<evidence type="ECO:0000313" key="4">
    <source>
        <dbReference type="EMBL" id="STX39591.1"/>
    </source>
</evidence>
<proteinExistence type="predicted"/>
<dbReference type="AlphaFoldDB" id="A0A0W0TMY4"/>
<evidence type="ECO:0000313" key="6">
    <source>
        <dbReference type="Proteomes" id="UP000251942"/>
    </source>
</evidence>
<protein>
    <recommendedName>
        <fullName evidence="8">Lipoprotein</fullName>
    </recommendedName>
</protein>
<keyword evidence="1" id="KW-0732">Signal</keyword>
<dbReference type="EMBL" id="UGNY01000001">
    <property type="protein sequence ID" value="STX39591.1"/>
    <property type="molecule type" value="Genomic_DNA"/>
</dbReference>
<dbReference type="EMBL" id="LNYB01000080">
    <property type="protein sequence ID" value="KTC96945.1"/>
    <property type="molecule type" value="Genomic_DNA"/>
</dbReference>
<dbReference type="Proteomes" id="UP000251942">
    <property type="component" value="Unassembled WGS sequence"/>
</dbReference>
<dbReference type="PATRIC" id="fig|453.4.peg.2038"/>
<dbReference type="EMBL" id="UASS01000038">
    <property type="protein sequence ID" value="SPX62426.1"/>
    <property type="molecule type" value="Genomic_DNA"/>
</dbReference>
<evidence type="ECO:0000313" key="3">
    <source>
        <dbReference type="EMBL" id="SPX62426.1"/>
    </source>
</evidence>
<dbReference type="PROSITE" id="PS51257">
    <property type="entry name" value="PROKAR_LIPOPROTEIN"/>
    <property type="match status" value="1"/>
</dbReference>
<dbReference type="RefSeq" id="WP_112854867.1">
    <property type="nucleotide sequence ID" value="NZ_CAAAHT010000050.1"/>
</dbReference>
<feature type="chain" id="PRO_5036299245" description="Lipoprotein" evidence="1">
    <location>
        <begin position="25"/>
        <end position="73"/>
    </location>
</feature>
<evidence type="ECO:0000313" key="2">
    <source>
        <dbReference type="EMBL" id="KTC96945.1"/>
    </source>
</evidence>
<feature type="signal peptide" evidence="1">
    <location>
        <begin position="1"/>
        <end position="24"/>
    </location>
</feature>
<reference evidence="6 7" key="2">
    <citation type="submission" date="2018-06" db="EMBL/GenBank/DDBJ databases">
        <authorList>
            <consortium name="Pathogen Informatics"/>
            <person name="Doyle S."/>
        </authorList>
    </citation>
    <scope>NUCLEOTIDE SEQUENCE [LARGE SCALE GENOMIC DNA]</scope>
    <source>
        <strain evidence="4 7">NCTC11978</strain>
        <strain evidence="3 6">NCTC12022</strain>
    </source>
</reference>
<sequence length="73" mass="8073">MKWIALTPAVLLLTACGCCTNSVAYQEVNVAPVVATPVYYPTPAYYSRPVYYDSAVIIDNEPVDVTTTTIEYY</sequence>
<keyword evidence="5" id="KW-1185">Reference proteome</keyword>
<evidence type="ECO:0008006" key="8">
    <source>
        <dbReference type="Google" id="ProtNLM"/>
    </source>
</evidence>
<reference evidence="2 5" key="1">
    <citation type="submission" date="2015-11" db="EMBL/GenBank/DDBJ databases">
        <title>Genomic analysis of 38 Legionella species identifies large and diverse effector repertoires.</title>
        <authorList>
            <person name="Burstein D."/>
            <person name="Amaro F."/>
            <person name="Zusman T."/>
            <person name="Lifshitz Z."/>
            <person name="Cohen O."/>
            <person name="Gilbert J.A."/>
            <person name="Pupko T."/>
            <person name="Shuman H.A."/>
            <person name="Segal G."/>
        </authorList>
    </citation>
    <scope>NUCLEOTIDE SEQUENCE [LARGE SCALE GENOMIC DNA]</scope>
    <source>
        <strain evidence="2 5">WO-44C</strain>
    </source>
</reference>
<evidence type="ECO:0000313" key="7">
    <source>
        <dbReference type="Proteomes" id="UP000254033"/>
    </source>
</evidence>
<dbReference type="Proteomes" id="UP000054698">
    <property type="component" value="Unassembled WGS sequence"/>
</dbReference>
<evidence type="ECO:0000313" key="5">
    <source>
        <dbReference type="Proteomes" id="UP000054698"/>
    </source>
</evidence>
<dbReference type="STRING" id="453.Lfee_1857"/>